<reference evidence="1 2" key="1">
    <citation type="submission" date="2019-10" db="EMBL/GenBank/DDBJ databases">
        <title>Assembly and Annotation for the nematode Trichostrongylus colubriformis.</title>
        <authorList>
            <person name="Martin J."/>
        </authorList>
    </citation>
    <scope>NUCLEOTIDE SEQUENCE [LARGE SCALE GENOMIC DNA]</scope>
    <source>
        <strain evidence="1">G859</strain>
        <tissue evidence="1">Whole worm</tissue>
    </source>
</reference>
<gene>
    <name evidence="1" type="ORF">GCK32_020322</name>
</gene>
<comment type="caution">
    <text evidence="1">The sequence shown here is derived from an EMBL/GenBank/DDBJ whole genome shotgun (WGS) entry which is preliminary data.</text>
</comment>
<accession>A0AAN8IB90</accession>
<feature type="non-terminal residue" evidence="1">
    <location>
        <position position="74"/>
    </location>
</feature>
<keyword evidence="2" id="KW-1185">Reference proteome</keyword>
<evidence type="ECO:0000313" key="2">
    <source>
        <dbReference type="Proteomes" id="UP001331761"/>
    </source>
</evidence>
<proteinExistence type="predicted"/>
<dbReference type="EMBL" id="WIXE01022153">
    <property type="protein sequence ID" value="KAK5967754.1"/>
    <property type="molecule type" value="Genomic_DNA"/>
</dbReference>
<evidence type="ECO:0000313" key="1">
    <source>
        <dbReference type="EMBL" id="KAK5967754.1"/>
    </source>
</evidence>
<dbReference type="AlphaFoldDB" id="A0AAN8IB90"/>
<protein>
    <submittedName>
        <fullName evidence="1">Uncharacterized protein</fullName>
    </submittedName>
</protein>
<dbReference type="Proteomes" id="UP001331761">
    <property type="component" value="Unassembled WGS sequence"/>
</dbReference>
<sequence length="74" mass="8492">MTKELVEHMRTLKKCWTQLAVRMCSGATDESYCWNGTNIVKLQHAADDLSLGIKDVRPRPKVGFDFAFVFIFLL</sequence>
<name>A0AAN8IB90_TRICO</name>
<organism evidence="1 2">
    <name type="scientific">Trichostrongylus colubriformis</name>
    <name type="common">Black scour worm</name>
    <dbReference type="NCBI Taxonomy" id="6319"/>
    <lineage>
        <taxon>Eukaryota</taxon>
        <taxon>Metazoa</taxon>
        <taxon>Ecdysozoa</taxon>
        <taxon>Nematoda</taxon>
        <taxon>Chromadorea</taxon>
        <taxon>Rhabditida</taxon>
        <taxon>Rhabditina</taxon>
        <taxon>Rhabditomorpha</taxon>
        <taxon>Strongyloidea</taxon>
        <taxon>Trichostrongylidae</taxon>
        <taxon>Trichostrongylus</taxon>
    </lineage>
</organism>